<organism evidence="1 2">
    <name type="scientific">Actinocorallia libanotica</name>
    <dbReference type="NCBI Taxonomy" id="46162"/>
    <lineage>
        <taxon>Bacteria</taxon>
        <taxon>Bacillati</taxon>
        <taxon>Actinomycetota</taxon>
        <taxon>Actinomycetes</taxon>
        <taxon>Streptosporangiales</taxon>
        <taxon>Thermomonosporaceae</taxon>
        <taxon>Actinocorallia</taxon>
    </lineage>
</organism>
<protein>
    <submittedName>
        <fullName evidence="1">Uncharacterized protein</fullName>
    </submittedName>
</protein>
<evidence type="ECO:0000313" key="2">
    <source>
        <dbReference type="Proteomes" id="UP001500665"/>
    </source>
</evidence>
<gene>
    <name evidence="1" type="ORF">GCM10009550_04780</name>
</gene>
<comment type="caution">
    <text evidence="1">The sequence shown here is derived from an EMBL/GenBank/DDBJ whole genome shotgun (WGS) entry which is preliminary data.</text>
</comment>
<evidence type="ECO:0000313" key="1">
    <source>
        <dbReference type="EMBL" id="GAA0937731.1"/>
    </source>
</evidence>
<accession>A0ABP4APL9</accession>
<name>A0ABP4APL9_9ACTN</name>
<dbReference type="Proteomes" id="UP001500665">
    <property type="component" value="Unassembled WGS sequence"/>
</dbReference>
<keyword evidence="2" id="KW-1185">Reference proteome</keyword>
<sequence>MLFSAGDFPADLELAMRLMTHAPPAEPALVEELVGAPTGPDRREHDFFQRVVMIRPYSWTR</sequence>
<reference evidence="2" key="1">
    <citation type="journal article" date="2019" name="Int. J. Syst. Evol. Microbiol.">
        <title>The Global Catalogue of Microorganisms (GCM) 10K type strain sequencing project: providing services to taxonomists for standard genome sequencing and annotation.</title>
        <authorList>
            <consortium name="The Broad Institute Genomics Platform"/>
            <consortium name="The Broad Institute Genome Sequencing Center for Infectious Disease"/>
            <person name="Wu L."/>
            <person name="Ma J."/>
        </authorList>
    </citation>
    <scope>NUCLEOTIDE SEQUENCE [LARGE SCALE GENOMIC DNA]</scope>
    <source>
        <strain evidence="2">JCM 10696</strain>
    </source>
</reference>
<dbReference type="EMBL" id="BAAAHH010000001">
    <property type="protein sequence ID" value="GAA0937731.1"/>
    <property type="molecule type" value="Genomic_DNA"/>
</dbReference>
<proteinExistence type="predicted"/>